<keyword evidence="2 4" id="KW-0645">Protease</keyword>
<sequence>MLRIPVQRKSAPLPTLLSLPSKATLSRRRQTQSNPSTPLISCKDEIYYTNVTIGTQTTQLIIDTGSADTWVAANSYSPQSSQTSSLETSLPTFSIQYVDGDSVTGTQYSDLVSFSDPTQTFQQTLAVVQGSDWSDSFKVICVEDGLMGFGFQSVSRNDLPTPIQNLHAQNKIEKMQFGFFVGSVNSIDSVGEITLGGYDPDHFLGDLTFVPVAKRSLREMYPNDDLSNYSAMQRNEKIHYSGYWDIDIDEVELNGRNIGSGSNGAVIDSGTTIIYGPRSAVLEIYNELNAHCYFLDTDPNNNFYERQPCSNPSTSQYQYQYATVPCSTEVSLKFKIGGTLFEFNSQDIFRGYAENACDSEGPDYFADCLGTCVGLEDEEWIGDHECDDGKFGIHYNCPRLGCDGKDCSGPCGEELCMINIEVNDFGDNSWLMGDTFMKKELYPIPIESCRQSHTNPIEPTHTPNLAIPSPTIKPTPSSTPTTPEHDLFSLLAPRPTSTLPHNADNSVSLLNVLARESLHWPMMEEPSSNSPENTPTKRFIPKAKKARKKRVSTGLFNEPEFEDLLATWRVHSLQLGTYSGPMHSLLKEKFPRLLKKYNYFDIDRKTALCNYLVEKSNEEGRDGNR</sequence>
<proteinExistence type="inferred from homology"/>
<feature type="compositionally biased region" description="Low complexity" evidence="5">
    <location>
        <begin position="467"/>
        <end position="482"/>
    </location>
</feature>
<dbReference type="EMBL" id="BLQM01000106">
    <property type="protein sequence ID" value="GMH64371.1"/>
    <property type="molecule type" value="Genomic_DNA"/>
</dbReference>
<evidence type="ECO:0000256" key="2">
    <source>
        <dbReference type="ARBA" id="ARBA00022670"/>
    </source>
</evidence>
<accession>A0A9W7A278</accession>
<dbReference type="PANTHER" id="PTHR47966:SF51">
    <property type="entry name" value="BETA-SITE APP-CLEAVING ENZYME, ISOFORM A-RELATED"/>
    <property type="match status" value="1"/>
</dbReference>
<dbReference type="CDD" id="cd05471">
    <property type="entry name" value="pepsin_like"/>
    <property type="match status" value="1"/>
</dbReference>
<evidence type="ECO:0000256" key="4">
    <source>
        <dbReference type="RuleBase" id="RU000454"/>
    </source>
</evidence>
<dbReference type="AlphaFoldDB" id="A0A9W7A278"/>
<feature type="domain" description="Peptidase A1" evidence="6">
    <location>
        <begin position="47"/>
        <end position="403"/>
    </location>
</feature>
<dbReference type="Pfam" id="PF00026">
    <property type="entry name" value="Asp"/>
    <property type="match status" value="1"/>
</dbReference>
<dbReference type="Proteomes" id="UP001162640">
    <property type="component" value="Unassembled WGS sequence"/>
</dbReference>
<dbReference type="InterPro" id="IPR034164">
    <property type="entry name" value="Pepsin-like_dom"/>
</dbReference>
<comment type="caution">
    <text evidence="7">The sequence shown here is derived from an EMBL/GenBank/DDBJ whole genome shotgun (WGS) entry which is preliminary data.</text>
</comment>
<keyword evidence="4" id="KW-0378">Hydrolase</keyword>
<dbReference type="Gene3D" id="2.40.70.10">
    <property type="entry name" value="Acid Proteases"/>
    <property type="match status" value="2"/>
</dbReference>
<evidence type="ECO:0000313" key="8">
    <source>
        <dbReference type="Proteomes" id="UP001162640"/>
    </source>
</evidence>
<dbReference type="PANTHER" id="PTHR47966">
    <property type="entry name" value="BETA-SITE APP-CLEAVING ENZYME, ISOFORM A-RELATED"/>
    <property type="match status" value="1"/>
</dbReference>
<dbReference type="InterPro" id="IPR033121">
    <property type="entry name" value="PEPTIDASE_A1"/>
</dbReference>
<evidence type="ECO:0000259" key="6">
    <source>
        <dbReference type="PROSITE" id="PS51767"/>
    </source>
</evidence>
<evidence type="ECO:0000256" key="5">
    <source>
        <dbReference type="SAM" id="MobiDB-lite"/>
    </source>
</evidence>
<dbReference type="InterPro" id="IPR021109">
    <property type="entry name" value="Peptidase_aspartic_dom_sf"/>
</dbReference>
<dbReference type="GO" id="GO:0004190">
    <property type="term" value="F:aspartic-type endopeptidase activity"/>
    <property type="evidence" value="ECO:0007669"/>
    <property type="project" value="UniProtKB-KW"/>
</dbReference>
<gene>
    <name evidence="7" type="ORF">TL16_g03947</name>
</gene>
<keyword evidence="3 4" id="KW-0064">Aspartyl protease</keyword>
<dbReference type="GO" id="GO:0006508">
    <property type="term" value="P:proteolysis"/>
    <property type="evidence" value="ECO:0007669"/>
    <property type="project" value="UniProtKB-KW"/>
</dbReference>
<dbReference type="PROSITE" id="PS00141">
    <property type="entry name" value="ASP_PROTEASE"/>
    <property type="match status" value="2"/>
</dbReference>
<organism evidence="7 8">
    <name type="scientific">Triparma laevis f. inornata</name>
    <dbReference type="NCBI Taxonomy" id="1714386"/>
    <lineage>
        <taxon>Eukaryota</taxon>
        <taxon>Sar</taxon>
        <taxon>Stramenopiles</taxon>
        <taxon>Ochrophyta</taxon>
        <taxon>Bolidophyceae</taxon>
        <taxon>Parmales</taxon>
        <taxon>Triparmaceae</taxon>
        <taxon>Triparma</taxon>
    </lineage>
</organism>
<evidence type="ECO:0000256" key="1">
    <source>
        <dbReference type="ARBA" id="ARBA00007447"/>
    </source>
</evidence>
<protein>
    <recommendedName>
        <fullName evidence="6">Peptidase A1 domain-containing protein</fullName>
    </recommendedName>
</protein>
<dbReference type="InterPro" id="IPR001969">
    <property type="entry name" value="Aspartic_peptidase_AS"/>
</dbReference>
<dbReference type="PRINTS" id="PR00792">
    <property type="entry name" value="PEPSIN"/>
</dbReference>
<reference evidence="8" key="1">
    <citation type="journal article" date="2023" name="Commun. Biol.">
        <title>Genome analysis of Parmales, the sister group of diatoms, reveals the evolutionary specialization of diatoms from phago-mixotrophs to photoautotrophs.</title>
        <authorList>
            <person name="Ban H."/>
            <person name="Sato S."/>
            <person name="Yoshikawa S."/>
            <person name="Yamada K."/>
            <person name="Nakamura Y."/>
            <person name="Ichinomiya M."/>
            <person name="Sato N."/>
            <person name="Blanc-Mathieu R."/>
            <person name="Endo H."/>
            <person name="Kuwata A."/>
            <person name="Ogata H."/>
        </authorList>
    </citation>
    <scope>NUCLEOTIDE SEQUENCE [LARGE SCALE GENOMIC DNA]</scope>
</reference>
<feature type="region of interest" description="Disordered" evidence="5">
    <location>
        <begin position="461"/>
        <end position="484"/>
    </location>
</feature>
<comment type="similarity">
    <text evidence="1 4">Belongs to the peptidase A1 family.</text>
</comment>
<dbReference type="InterPro" id="IPR001461">
    <property type="entry name" value="Aspartic_peptidase_A1"/>
</dbReference>
<dbReference type="PROSITE" id="PS51767">
    <property type="entry name" value="PEPTIDASE_A1"/>
    <property type="match status" value="1"/>
</dbReference>
<dbReference type="SUPFAM" id="SSF50630">
    <property type="entry name" value="Acid proteases"/>
    <property type="match status" value="1"/>
</dbReference>
<name>A0A9W7A278_9STRA</name>
<evidence type="ECO:0000313" key="7">
    <source>
        <dbReference type="EMBL" id="GMH64371.1"/>
    </source>
</evidence>
<evidence type="ECO:0000256" key="3">
    <source>
        <dbReference type="ARBA" id="ARBA00022750"/>
    </source>
</evidence>